<dbReference type="Proteomes" id="UP000887578">
    <property type="component" value="Unplaced"/>
</dbReference>
<name>A0A914PHU7_9BILA</name>
<reference evidence="2" key="1">
    <citation type="submission" date="2022-11" db="UniProtKB">
        <authorList>
            <consortium name="WormBaseParasite"/>
        </authorList>
    </citation>
    <scope>IDENTIFICATION</scope>
</reference>
<sequence>MDMLKNPKSSKLWKKLIQSCKWFFDKNPIVVIQCLHFDNFYKINGVSTCSTQHCNGVHDRPINFIRTPFKLWITESLDIIGGDIIAKCLIPRIYKCDAEDMNLFRQSLTVDEFAFLTNKVLDPTFATWISDKNKKVVSFEKILESLPQLQAISYSFMSDRLDVTPDTVKKIVEMEHVKKFYHMTLQNIPPYFDFDAFSKFMLVSFFLSLFVSCLYTRQC</sequence>
<organism evidence="1 2">
    <name type="scientific">Panagrolaimus davidi</name>
    <dbReference type="NCBI Taxonomy" id="227884"/>
    <lineage>
        <taxon>Eukaryota</taxon>
        <taxon>Metazoa</taxon>
        <taxon>Ecdysozoa</taxon>
        <taxon>Nematoda</taxon>
        <taxon>Chromadorea</taxon>
        <taxon>Rhabditida</taxon>
        <taxon>Tylenchina</taxon>
        <taxon>Panagrolaimomorpha</taxon>
        <taxon>Panagrolaimoidea</taxon>
        <taxon>Panagrolaimidae</taxon>
        <taxon>Panagrolaimus</taxon>
    </lineage>
</organism>
<proteinExistence type="predicted"/>
<protein>
    <submittedName>
        <fullName evidence="2">Uncharacterized protein</fullName>
    </submittedName>
</protein>
<keyword evidence="1" id="KW-1185">Reference proteome</keyword>
<accession>A0A914PHU7</accession>
<evidence type="ECO:0000313" key="1">
    <source>
        <dbReference type="Proteomes" id="UP000887578"/>
    </source>
</evidence>
<dbReference type="AlphaFoldDB" id="A0A914PHU7"/>
<evidence type="ECO:0000313" key="2">
    <source>
        <dbReference type="WBParaSite" id="PDA_v2.g14362.t1"/>
    </source>
</evidence>
<dbReference type="WBParaSite" id="PDA_v2.g14362.t1">
    <property type="protein sequence ID" value="PDA_v2.g14362.t1"/>
    <property type="gene ID" value="PDA_v2.g14362"/>
</dbReference>